<evidence type="ECO:0000313" key="2">
    <source>
        <dbReference type="Proteomes" id="UP001491310"/>
    </source>
</evidence>
<name>A0ABR2YS25_9CHLO</name>
<gene>
    <name evidence="1" type="ORF">WJX75_001353</name>
</gene>
<keyword evidence="2" id="KW-1185">Reference proteome</keyword>
<dbReference type="EMBL" id="JALJOT010000006">
    <property type="protein sequence ID" value="KAK9909381.1"/>
    <property type="molecule type" value="Genomic_DNA"/>
</dbReference>
<dbReference type="Proteomes" id="UP001491310">
    <property type="component" value="Unassembled WGS sequence"/>
</dbReference>
<comment type="caution">
    <text evidence="1">The sequence shown here is derived from an EMBL/GenBank/DDBJ whole genome shotgun (WGS) entry which is preliminary data.</text>
</comment>
<accession>A0ABR2YS25</accession>
<organism evidence="1 2">
    <name type="scientific">Coccomyxa subellipsoidea</name>
    <dbReference type="NCBI Taxonomy" id="248742"/>
    <lineage>
        <taxon>Eukaryota</taxon>
        <taxon>Viridiplantae</taxon>
        <taxon>Chlorophyta</taxon>
        <taxon>core chlorophytes</taxon>
        <taxon>Trebouxiophyceae</taxon>
        <taxon>Trebouxiophyceae incertae sedis</taxon>
        <taxon>Coccomyxaceae</taxon>
        <taxon>Coccomyxa</taxon>
    </lineage>
</organism>
<evidence type="ECO:0000313" key="1">
    <source>
        <dbReference type="EMBL" id="KAK9909381.1"/>
    </source>
</evidence>
<sequence length="98" mass="11400">MCKCLQDFPANQVGKYVNKVDFGLVQADLLANFKQPARDRILVAFEYIDWQLGPFKFRQDISQGRPDTSGGYWKLTYSDPDFRVLYTNRGNVFVLVRE</sequence>
<proteinExistence type="predicted"/>
<protein>
    <submittedName>
        <fullName evidence="1">Uncharacterized protein</fullName>
    </submittedName>
</protein>
<reference evidence="1 2" key="1">
    <citation type="journal article" date="2024" name="Nat. Commun.">
        <title>Phylogenomics reveals the evolutionary origins of lichenization in chlorophyte algae.</title>
        <authorList>
            <person name="Puginier C."/>
            <person name="Libourel C."/>
            <person name="Otte J."/>
            <person name="Skaloud P."/>
            <person name="Haon M."/>
            <person name="Grisel S."/>
            <person name="Petersen M."/>
            <person name="Berrin J.G."/>
            <person name="Delaux P.M."/>
            <person name="Dal Grande F."/>
            <person name="Keller J."/>
        </authorList>
    </citation>
    <scope>NUCLEOTIDE SEQUENCE [LARGE SCALE GENOMIC DNA]</scope>
    <source>
        <strain evidence="1 2">SAG 216-7</strain>
    </source>
</reference>